<evidence type="ECO:0000256" key="4">
    <source>
        <dbReference type="ARBA" id="ARBA00012784"/>
    </source>
</evidence>
<evidence type="ECO:0000256" key="9">
    <source>
        <dbReference type="ARBA" id="ARBA00022801"/>
    </source>
</evidence>
<comment type="caution">
    <text evidence="13">The sequence shown here is derived from an EMBL/GenBank/DDBJ whole genome shotgun (WGS) entry which is preliminary data.</text>
</comment>
<dbReference type="Pfam" id="PF00962">
    <property type="entry name" value="A_deaminase"/>
    <property type="match status" value="1"/>
</dbReference>
<proteinExistence type="inferred from homology"/>
<evidence type="ECO:0000259" key="11">
    <source>
        <dbReference type="Pfam" id="PF00962"/>
    </source>
</evidence>
<comment type="similarity">
    <text evidence="3">Belongs to the metallo-dependent hydrolases superfamily. Adenosine and AMP deaminases family. ADGF subfamily.</text>
</comment>
<dbReference type="Gene3D" id="3.20.20.140">
    <property type="entry name" value="Metal-dependent hydrolases"/>
    <property type="match status" value="1"/>
</dbReference>
<dbReference type="EMBL" id="JABFTP020000144">
    <property type="protein sequence ID" value="KAL3282298.1"/>
    <property type="molecule type" value="Genomic_DNA"/>
</dbReference>
<dbReference type="EC" id="3.5.4.4" evidence="4"/>
<name>A0ABD2NUC7_9CUCU</name>
<evidence type="ECO:0000256" key="1">
    <source>
        <dbReference type="ARBA" id="ARBA00001947"/>
    </source>
</evidence>
<feature type="domain" description="Adenosine deaminase" evidence="11">
    <location>
        <begin position="173"/>
        <end position="460"/>
    </location>
</feature>
<dbReference type="InterPro" id="IPR001365">
    <property type="entry name" value="A_deaminase_dom"/>
</dbReference>
<comment type="subcellular location">
    <subcellularLocation>
        <location evidence="2">Secreted</location>
    </subcellularLocation>
</comment>
<evidence type="ECO:0000259" key="12">
    <source>
        <dbReference type="Pfam" id="PF08451"/>
    </source>
</evidence>
<dbReference type="InterPro" id="IPR013659">
    <property type="entry name" value="A_deaminase_N"/>
</dbReference>
<dbReference type="InterPro" id="IPR006330">
    <property type="entry name" value="Ado/ade_deaminase"/>
</dbReference>
<dbReference type="NCBIfam" id="TIGR01431">
    <property type="entry name" value="adm_rel"/>
    <property type="match status" value="1"/>
</dbReference>
<dbReference type="AlphaFoldDB" id="A0ABD2NUC7"/>
<dbReference type="GO" id="GO:0016787">
    <property type="term" value="F:hydrolase activity"/>
    <property type="evidence" value="ECO:0007669"/>
    <property type="project" value="UniProtKB-KW"/>
</dbReference>
<dbReference type="GO" id="GO:0046872">
    <property type="term" value="F:metal ion binding"/>
    <property type="evidence" value="ECO:0007669"/>
    <property type="project" value="UniProtKB-KW"/>
</dbReference>
<evidence type="ECO:0000256" key="3">
    <source>
        <dbReference type="ARBA" id="ARBA00006083"/>
    </source>
</evidence>
<dbReference type="Pfam" id="PF08451">
    <property type="entry name" value="A_deaminase_N"/>
    <property type="match status" value="1"/>
</dbReference>
<sequence length="479" mass="55978">MSNLLSYISERTRVINQERAQFLGGDLLLNEDEYKVDKLITKLKVEELELSYKDSTQFLPKQHFFKSKNEIVNSKIFKILKKLPKGHSLHTHSLAAVSIDFIITNITYMDNIYGKYIDDIFKMKFMKPENAKNEGWISLKEMREKDKDFDKWLKTQLSLVVVNPEESYPSIESVWTKFKKTFNCVYDMLSYKPAFEVYYSQCLKELYDDNIMYGEFRGTAMPLYDLQGTIYQDEDFFKLMLNVEQKFKETHNDFYGARFIYSIYRGVSFEDLRKDLKEILELQQKFPKLIVGLDFIGFEEEGHSLLHFYPELIGVEKDLHFFFHAGETNWFGHTDMNLVDAVLLKSKRIGHGFALSRHPVVMDLLSKEDIAIELCPISNQVLLLNDDPRNHSVITLLAKGFPVVVCSDDPAVWDASGLSFDWYVTFMAMTPKNCGLKFLKQLALNSIKYSALNEDETKAMDIWTKLWNKFISDMLLHIE</sequence>
<keyword evidence="9" id="KW-0378">Hydrolase</keyword>
<dbReference type="InterPro" id="IPR006331">
    <property type="entry name" value="ADGF"/>
</dbReference>
<dbReference type="SUPFAM" id="SSF51556">
    <property type="entry name" value="Metallo-dependent hydrolases"/>
    <property type="match status" value="1"/>
</dbReference>
<keyword evidence="6" id="KW-0964">Secreted</keyword>
<evidence type="ECO:0000256" key="5">
    <source>
        <dbReference type="ARBA" id="ARBA00018099"/>
    </source>
</evidence>
<evidence type="ECO:0000256" key="8">
    <source>
        <dbReference type="ARBA" id="ARBA00022729"/>
    </source>
</evidence>
<evidence type="ECO:0000313" key="14">
    <source>
        <dbReference type="Proteomes" id="UP001516400"/>
    </source>
</evidence>
<evidence type="ECO:0000256" key="10">
    <source>
        <dbReference type="ARBA" id="ARBA00047764"/>
    </source>
</evidence>
<dbReference type="Proteomes" id="UP001516400">
    <property type="component" value="Unassembled WGS sequence"/>
</dbReference>
<dbReference type="GO" id="GO:0005576">
    <property type="term" value="C:extracellular region"/>
    <property type="evidence" value="ECO:0007669"/>
    <property type="project" value="UniProtKB-SubCell"/>
</dbReference>
<comment type="catalytic activity">
    <reaction evidence="10">
        <text>adenosine + H2O + H(+) = inosine + NH4(+)</text>
        <dbReference type="Rhea" id="RHEA:24408"/>
        <dbReference type="ChEBI" id="CHEBI:15377"/>
        <dbReference type="ChEBI" id="CHEBI:15378"/>
        <dbReference type="ChEBI" id="CHEBI:16335"/>
        <dbReference type="ChEBI" id="CHEBI:17596"/>
        <dbReference type="ChEBI" id="CHEBI:28938"/>
        <dbReference type="EC" id="3.5.4.4"/>
    </reaction>
</comment>
<dbReference type="FunFam" id="3.20.20.140:FF:000017">
    <property type="entry name" value="Adenosine deaminase 2"/>
    <property type="match status" value="1"/>
</dbReference>
<keyword evidence="8" id="KW-0732">Signal</keyword>
<keyword evidence="7" id="KW-0479">Metal-binding</keyword>
<comment type="cofactor">
    <cofactor evidence="1">
        <name>Zn(2+)</name>
        <dbReference type="ChEBI" id="CHEBI:29105"/>
    </cofactor>
</comment>
<organism evidence="13 14">
    <name type="scientific">Cryptolaemus montrouzieri</name>
    <dbReference type="NCBI Taxonomy" id="559131"/>
    <lineage>
        <taxon>Eukaryota</taxon>
        <taxon>Metazoa</taxon>
        <taxon>Ecdysozoa</taxon>
        <taxon>Arthropoda</taxon>
        <taxon>Hexapoda</taxon>
        <taxon>Insecta</taxon>
        <taxon>Pterygota</taxon>
        <taxon>Neoptera</taxon>
        <taxon>Endopterygota</taxon>
        <taxon>Coleoptera</taxon>
        <taxon>Polyphaga</taxon>
        <taxon>Cucujiformia</taxon>
        <taxon>Coccinelloidea</taxon>
        <taxon>Coccinellidae</taxon>
        <taxon>Scymninae</taxon>
        <taxon>Scymnini</taxon>
        <taxon>Cryptolaemus</taxon>
    </lineage>
</organism>
<reference evidence="13 14" key="1">
    <citation type="journal article" date="2021" name="BMC Biol.">
        <title>Horizontally acquired antibacterial genes associated with adaptive radiation of ladybird beetles.</title>
        <authorList>
            <person name="Li H.S."/>
            <person name="Tang X.F."/>
            <person name="Huang Y.H."/>
            <person name="Xu Z.Y."/>
            <person name="Chen M.L."/>
            <person name="Du X.Y."/>
            <person name="Qiu B.Y."/>
            <person name="Chen P.T."/>
            <person name="Zhang W."/>
            <person name="Slipinski A."/>
            <person name="Escalona H.E."/>
            <person name="Waterhouse R.M."/>
            <person name="Zwick A."/>
            <person name="Pang H."/>
        </authorList>
    </citation>
    <scope>NUCLEOTIDE SEQUENCE [LARGE SCALE GENOMIC DNA]</scope>
    <source>
        <strain evidence="13">SYSU2018</strain>
    </source>
</reference>
<accession>A0ABD2NUC7</accession>
<feature type="domain" description="Adenosine/AMP deaminase N-terminal" evidence="12">
    <location>
        <begin position="6"/>
        <end position="80"/>
    </location>
</feature>
<dbReference type="PANTHER" id="PTHR11409">
    <property type="entry name" value="ADENOSINE DEAMINASE"/>
    <property type="match status" value="1"/>
</dbReference>
<dbReference type="InterPro" id="IPR032466">
    <property type="entry name" value="Metal_Hydrolase"/>
</dbReference>
<evidence type="ECO:0000256" key="7">
    <source>
        <dbReference type="ARBA" id="ARBA00022723"/>
    </source>
</evidence>
<evidence type="ECO:0000313" key="13">
    <source>
        <dbReference type="EMBL" id="KAL3282298.1"/>
    </source>
</evidence>
<dbReference type="PANTHER" id="PTHR11409:SF39">
    <property type="entry name" value="ADENOSINE DEAMINASE 2"/>
    <property type="match status" value="1"/>
</dbReference>
<evidence type="ECO:0000256" key="6">
    <source>
        <dbReference type="ARBA" id="ARBA00022525"/>
    </source>
</evidence>
<gene>
    <name evidence="13" type="ORF">HHI36_005487</name>
</gene>
<evidence type="ECO:0000256" key="2">
    <source>
        <dbReference type="ARBA" id="ARBA00004613"/>
    </source>
</evidence>
<protein>
    <recommendedName>
        <fullName evidence="5">Adenosine deaminase</fullName>
        <ecNumber evidence="4">3.5.4.4</ecNumber>
    </recommendedName>
</protein>
<keyword evidence="14" id="KW-1185">Reference proteome</keyword>